<dbReference type="SUPFAM" id="SSF56059">
    <property type="entry name" value="Glutathione synthetase ATP-binding domain-like"/>
    <property type="match status" value="1"/>
</dbReference>
<dbReference type="SMART" id="SM01210">
    <property type="entry name" value="GARS_C"/>
    <property type="match status" value="1"/>
</dbReference>
<dbReference type="NCBIfam" id="TIGR00877">
    <property type="entry name" value="purD"/>
    <property type="match status" value="1"/>
</dbReference>
<dbReference type="SUPFAM" id="SSF51246">
    <property type="entry name" value="Rudiment single hybrid motif"/>
    <property type="match status" value="1"/>
</dbReference>
<keyword evidence="7 12" id="KW-0658">Purine biosynthesis</keyword>
<evidence type="ECO:0000256" key="9">
    <source>
        <dbReference type="ARBA" id="ARBA00038345"/>
    </source>
</evidence>
<evidence type="ECO:0000256" key="8">
    <source>
        <dbReference type="ARBA" id="ARBA00022840"/>
    </source>
</evidence>
<dbReference type="PROSITE" id="PS50975">
    <property type="entry name" value="ATP_GRASP"/>
    <property type="match status" value="1"/>
</dbReference>
<evidence type="ECO:0000256" key="5">
    <source>
        <dbReference type="ARBA" id="ARBA00022598"/>
    </source>
</evidence>
<dbReference type="Pfam" id="PF02844">
    <property type="entry name" value="GARS_N"/>
    <property type="match status" value="1"/>
</dbReference>
<dbReference type="Gene3D" id="3.30.1490.20">
    <property type="entry name" value="ATP-grasp fold, A domain"/>
    <property type="match status" value="1"/>
</dbReference>
<proteinExistence type="inferred from homology"/>
<dbReference type="InterPro" id="IPR020561">
    <property type="entry name" value="PRibGlycinamid_synth_ATP-grasp"/>
</dbReference>
<evidence type="ECO:0000256" key="11">
    <source>
        <dbReference type="ARBA" id="ARBA00042864"/>
    </source>
</evidence>
<accession>A0A7C3RM52</accession>
<evidence type="ECO:0000256" key="12">
    <source>
        <dbReference type="HAMAP-Rule" id="MF_00138"/>
    </source>
</evidence>
<evidence type="ECO:0000256" key="13">
    <source>
        <dbReference type="PROSITE-ProRule" id="PRU00409"/>
    </source>
</evidence>
<dbReference type="InterPro" id="IPR011761">
    <property type="entry name" value="ATP-grasp"/>
</dbReference>
<dbReference type="AlphaFoldDB" id="A0A7C3RM52"/>
<dbReference type="InterPro" id="IPR011054">
    <property type="entry name" value="Rudment_hybrid_motif"/>
</dbReference>
<dbReference type="GO" id="GO:0004637">
    <property type="term" value="F:phosphoribosylamine-glycine ligase activity"/>
    <property type="evidence" value="ECO:0007669"/>
    <property type="project" value="UniProtKB-UniRule"/>
</dbReference>
<comment type="similarity">
    <text evidence="9 12">Belongs to the GARS family.</text>
</comment>
<dbReference type="SUPFAM" id="SSF52440">
    <property type="entry name" value="PreATP-grasp domain"/>
    <property type="match status" value="1"/>
</dbReference>
<keyword evidence="6 13" id="KW-0547">Nucleotide-binding</keyword>
<keyword evidence="8 13" id="KW-0067">ATP-binding</keyword>
<evidence type="ECO:0000256" key="4">
    <source>
        <dbReference type="ARBA" id="ARBA00013255"/>
    </source>
</evidence>
<dbReference type="InterPro" id="IPR013815">
    <property type="entry name" value="ATP_grasp_subdomain_1"/>
</dbReference>
<dbReference type="GO" id="GO:0046872">
    <property type="term" value="F:metal ion binding"/>
    <property type="evidence" value="ECO:0007669"/>
    <property type="project" value="InterPro"/>
</dbReference>
<dbReference type="EMBL" id="DTIN01000014">
    <property type="protein sequence ID" value="HFX13524.1"/>
    <property type="molecule type" value="Genomic_DNA"/>
</dbReference>
<dbReference type="Pfam" id="PF01071">
    <property type="entry name" value="GARS_A"/>
    <property type="match status" value="1"/>
</dbReference>
<dbReference type="EC" id="6.3.4.13" evidence="4 12"/>
<dbReference type="PANTHER" id="PTHR43472:SF1">
    <property type="entry name" value="PHOSPHORIBOSYLAMINE--GLYCINE LIGASE, CHLOROPLASTIC"/>
    <property type="match status" value="1"/>
</dbReference>
<evidence type="ECO:0000256" key="6">
    <source>
        <dbReference type="ARBA" id="ARBA00022741"/>
    </source>
</evidence>
<dbReference type="UniPathway" id="UPA00074">
    <property type="reaction ID" value="UER00125"/>
</dbReference>
<reference evidence="15" key="1">
    <citation type="journal article" date="2020" name="mSystems">
        <title>Genome- and Community-Level Interaction Insights into Carbon Utilization and Element Cycling Functions of Hydrothermarchaeota in Hydrothermal Sediment.</title>
        <authorList>
            <person name="Zhou Z."/>
            <person name="Liu Y."/>
            <person name="Xu W."/>
            <person name="Pan J."/>
            <person name="Luo Z.H."/>
            <person name="Li M."/>
        </authorList>
    </citation>
    <scope>NUCLEOTIDE SEQUENCE [LARGE SCALE GENOMIC DNA]</scope>
    <source>
        <strain evidence="15">SpSt-81</strain>
    </source>
</reference>
<dbReference type="HAMAP" id="MF_00138">
    <property type="entry name" value="GARS"/>
    <property type="match status" value="1"/>
</dbReference>
<evidence type="ECO:0000256" key="1">
    <source>
        <dbReference type="ARBA" id="ARBA00001936"/>
    </source>
</evidence>
<dbReference type="InterPro" id="IPR020560">
    <property type="entry name" value="PRibGlycinamide_synth_C-dom"/>
</dbReference>
<dbReference type="GO" id="GO:0005524">
    <property type="term" value="F:ATP binding"/>
    <property type="evidence" value="ECO:0007669"/>
    <property type="project" value="UniProtKB-UniRule"/>
</dbReference>
<dbReference type="FunFam" id="3.90.600.10:FF:000001">
    <property type="entry name" value="Trifunctional purine biosynthetic protein adenosine-3"/>
    <property type="match status" value="1"/>
</dbReference>
<evidence type="ECO:0000256" key="3">
    <source>
        <dbReference type="ARBA" id="ARBA00005174"/>
    </source>
</evidence>
<organism evidence="15">
    <name type="scientific">Dictyoglomus thermophilum</name>
    <dbReference type="NCBI Taxonomy" id="14"/>
    <lineage>
        <taxon>Bacteria</taxon>
        <taxon>Pseudomonadati</taxon>
        <taxon>Dictyoglomota</taxon>
        <taxon>Dictyoglomia</taxon>
        <taxon>Dictyoglomales</taxon>
        <taxon>Dictyoglomaceae</taxon>
        <taxon>Dictyoglomus</taxon>
    </lineage>
</organism>
<dbReference type="Pfam" id="PF02843">
    <property type="entry name" value="GARS_C"/>
    <property type="match status" value="1"/>
</dbReference>
<dbReference type="InterPro" id="IPR020559">
    <property type="entry name" value="PRibGlycinamide_synth_CS"/>
</dbReference>
<dbReference type="GO" id="GO:0006189">
    <property type="term" value="P:'de novo' IMP biosynthetic process"/>
    <property type="evidence" value="ECO:0007669"/>
    <property type="project" value="UniProtKB-UniRule"/>
</dbReference>
<dbReference type="Gene3D" id="3.30.470.20">
    <property type="entry name" value="ATP-grasp fold, B domain"/>
    <property type="match status" value="1"/>
</dbReference>
<dbReference type="InterPro" id="IPR000115">
    <property type="entry name" value="PRibGlycinamide_synth"/>
</dbReference>
<dbReference type="InterPro" id="IPR037123">
    <property type="entry name" value="PRibGlycinamide_synth_C_sf"/>
</dbReference>
<comment type="caution">
    <text evidence="15">The sequence shown here is derived from an EMBL/GenBank/DDBJ whole genome shotgun (WGS) entry which is preliminary data.</text>
</comment>
<evidence type="ECO:0000256" key="7">
    <source>
        <dbReference type="ARBA" id="ARBA00022755"/>
    </source>
</evidence>
<evidence type="ECO:0000259" key="14">
    <source>
        <dbReference type="PROSITE" id="PS50975"/>
    </source>
</evidence>
<dbReference type="InterPro" id="IPR020562">
    <property type="entry name" value="PRibGlycinamide_synth_N"/>
</dbReference>
<dbReference type="GO" id="GO:0009113">
    <property type="term" value="P:purine nucleobase biosynthetic process"/>
    <property type="evidence" value="ECO:0007669"/>
    <property type="project" value="InterPro"/>
</dbReference>
<evidence type="ECO:0000313" key="15">
    <source>
        <dbReference type="EMBL" id="HFX13524.1"/>
    </source>
</evidence>
<comment type="cofactor">
    <cofactor evidence="1">
        <name>Mn(2+)</name>
        <dbReference type="ChEBI" id="CHEBI:29035"/>
    </cofactor>
</comment>
<dbReference type="PROSITE" id="PS00184">
    <property type="entry name" value="GARS"/>
    <property type="match status" value="1"/>
</dbReference>
<protein>
    <recommendedName>
        <fullName evidence="4 12">Phosphoribosylamine--glycine ligase</fullName>
        <ecNumber evidence="4 12">6.3.4.13</ecNumber>
    </recommendedName>
    <alternativeName>
        <fullName evidence="12">GARS</fullName>
    </alternativeName>
    <alternativeName>
        <fullName evidence="10 12">Glycinamide ribonucleotide synthetase</fullName>
    </alternativeName>
    <alternativeName>
        <fullName evidence="11 12">Phosphoribosylglycinamide synthetase</fullName>
    </alternativeName>
</protein>
<keyword evidence="5 12" id="KW-0436">Ligase</keyword>
<sequence>MKVMVIGSGGREHAICWKLSQDKRVEKIYALPGNAGISSFAECVPIKSENINEIVSFAKENRIDWTIVGPEMPLSMGIVDRFLEEGLSIWGPIKNLAMLEASKAFAKKIMEKAKIPTADFKIFDDFESAKSFVEKEHYPLVIKADGLAAGKGVFIVNSQNEAVEVLGKLLKEGILGEAGRRVVIEKFLEGKEFSLIVAIKDGEIYVLPPAQDYKRVGEGNTGPNTGGMGSFAPVPWIDSSLIEKSLKLIFKPLLSELEKNNLKYEGFLYGGLILVNNEPYVLEFNVRLGDPEAQVILPIIGFSLLDLKDGKNIKTYNEYEYSEKKAVCVVLASKGYPERYEVGKEISVKETKETIIFHAGTSFRNGKLVTSGGRVLNVVGLGKSFKEAREKVYKNIQNIFFENMYYRKDIALEVEDM</sequence>
<dbReference type="Gene3D" id="3.90.600.10">
    <property type="entry name" value="Phosphoribosylglycinamide synthetase, C-terminal domain"/>
    <property type="match status" value="1"/>
</dbReference>
<gene>
    <name evidence="12 15" type="primary">purD</name>
    <name evidence="15" type="ORF">ENW00_05080</name>
</gene>
<dbReference type="SMART" id="SM01209">
    <property type="entry name" value="GARS_A"/>
    <property type="match status" value="1"/>
</dbReference>
<comment type="catalytic activity">
    <reaction evidence="12">
        <text>5-phospho-beta-D-ribosylamine + glycine + ATP = N(1)-(5-phospho-beta-D-ribosyl)glycinamide + ADP + phosphate + H(+)</text>
        <dbReference type="Rhea" id="RHEA:17453"/>
        <dbReference type="ChEBI" id="CHEBI:15378"/>
        <dbReference type="ChEBI" id="CHEBI:30616"/>
        <dbReference type="ChEBI" id="CHEBI:43474"/>
        <dbReference type="ChEBI" id="CHEBI:57305"/>
        <dbReference type="ChEBI" id="CHEBI:58681"/>
        <dbReference type="ChEBI" id="CHEBI:143788"/>
        <dbReference type="ChEBI" id="CHEBI:456216"/>
        <dbReference type="EC" id="6.3.4.13"/>
    </reaction>
</comment>
<comment type="pathway">
    <text evidence="3 12">Purine metabolism; IMP biosynthesis via de novo pathway; N(1)-(5-phospho-D-ribosyl)glycinamide from 5-phospho-alpha-D-ribose 1-diphosphate: step 2/2.</text>
</comment>
<evidence type="ECO:0000256" key="2">
    <source>
        <dbReference type="ARBA" id="ARBA00001946"/>
    </source>
</evidence>
<name>A0A7C3RM52_DICTH</name>
<dbReference type="Gene3D" id="3.40.50.20">
    <property type="match status" value="1"/>
</dbReference>
<feature type="domain" description="ATP-grasp" evidence="14">
    <location>
        <begin position="107"/>
        <end position="313"/>
    </location>
</feature>
<dbReference type="PANTHER" id="PTHR43472">
    <property type="entry name" value="PHOSPHORIBOSYLAMINE--GLYCINE LIGASE"/>
    <property type="match status" value="1"/>
</dbReference>
<comment type="cofactor">
    <cofactor evidence="2">
        <name>Mg(2+)</name>
        <dbReference type="ChEBI" id="CHEBI:18420"/>
    </cofactor>
</comment>
<dbReference type="InterPro" id="IPR016185">
    <property type="entry name" value="PreATP-grasp_dom_sf"/>
</dbReference>
<evidence type="ECO:0000256" key="10">
    <source>
        <dbReference type="ARBA" id="ARBA00042242"/>
    </source>
</evidence>